<accession>A0A9K3P0I5</accession>
<dbReference type="Gene3D" id="1.50.10.130">
    <property type="entry name" value="Terpene synthase, N-terminal domain"/>
    <property type="match status" value="1"/>
</dbReference>
<name>A0A9K3P0I5_HELAN</name>
<dbReference type="InterPro" id="IPR050148">
    <property type="entry name" value="Terpene_synthase-like"/>
</dbReference>
<evidence type="ECO:0000313" key="2">
    <source>
        <dbReference type="EMBL" id="KAF5819456.1"/>
    </source>
</evidence>
<dbReference type="InterPro" id="IPR036965">
    <property type="entry name" value="Terpene_synth_N_sf"/>
</dbReference>
<keyword evidence="3" id="KW-1185">Reference proteome</keyword>
<dbReference type="GO" id="GO:0016114">
    <property type="term" value="P:terpenoid biosynthetic process"/>
    <property type="evidence" value="ECO:0007669"/>
    <property type="project" value="InterPro"/>
</dbReference>
<dbReference type="PANTHER" id="PTHR31225:SF187">
    <property type="entry name" value="LYASE"/>
    <property type="match status" value="1"/>
</dbReference>
<comment type="caution">
    <text evidence="2">The sequence shown here is derived from an EMBL/GenBank/DDBJ whole genome shotgun (WGS) entry which is preliminary data.</text>
</comment>
<keyword evidence="2" id="KW-0456">Lyase</keyword>
<evidence type="ECO:0000313" key="3">
    <source>
        <dbReference type="Proteomes" id="UP000215914"/>
    </source>
</evidence>
<dbReference type="EMBL" id="MNCJ02000317">
    <property type="protein sequence ID" value="KAF5819456.1"/>
    <property type="molecule type" value="Genomic_DNA"/>
</dbReference>
<dbReference type="GO" id="GO:0010333">
    <property type="term" value="F:terpene synthase activity"/>
    <property type="evidence" value="ECO:0007669"/>
    <property type="project" value="InterPro"/>
</dbReference>
<dbReference type="PANTHER" id="PTHR31225">
    <property type="entry name" value="OS04G0344100 PROTEIN-RELATED"/>
    <property type="match status" value="1"/>
</dbReference>
<dbReference type="InterPro" id="IPR008930">
    <property type="entry name" value="Terpenoid_cyclase/PrenylTrfase"/>
</dbReference>
<dbReference type="EC" id="4.2.3.-" evidence="2"/>
<reference evidence="2" key="1">
    <citation type="journal article" date="2017" name="Nature">
        <title>The sunflower genome provides insights into oil metabolism, flowering and Asterid evolution.</title>
        <authorList>
            <person name="Badouin H."/>
            <person name="Gouzy J."/>
            <person name="Grassa C.J."/>
            <person name="Murat F."/>
            <person name="Staton S.E."/>
            <person name="Cottret L."/>
            <person name="Lelandais-Briere C."/>
            <person name="Owens G.L."/>
            <person name="Carrere S."/>
            <person name="Mayjonade B."/>
            <person name="Legrand L."/>
            <person name="Gill N."/>
            <person name="Kane N.C."/>
            <person name="Bowers J.E."/>
            <person name="Hubner S."/>
            <person name="Bellec A."/>
            <person name="Berard A."/>
            <person name="Berges H."/>
            <person name="Blanchet N."/>
            <person name="Boniface M.C."/>
            <person name="Brunel D."/>
            <person name="Catrice O."/>
            <person name="Chaidir N."/>
            <person name="Claudel C."/>
            <person name="Donnadieu C."/>
            <person name="Faraut T."/>
            <person name="Fievet G."/>
            <person name="Helmstetter N."/>
            <person name="King M."/>
            <person name="Knapp S.J."/>
            <person name="Lai Z."/>
            <person name="Le Paslier M.C."/>
            <person name="Lippi Y."/>
            <person name="Lorenzon L."/>
            <person name="Mandel J.R."/>
            <person name="Marage G."/>
            <person name="Marchand G."/>
            <person name="Marquand E."/>
            <person name="Bret-Mestries E."/>
            <person name="Morien E."/>
            <person name="Nambeesan S."/>
            <person name="Nguyen T."/>
            <person name="Pegot-Espagnet P."/>
            <person name="Pouilly N."/>
            <person name="Raftis F."/>
            <person name="Sallet E."/>
            <person name="Schiex T."/>
            <person name="Thomas J."/>
            <person name="Vandecasteele C."/>
            <person name="Vares D."/>
            <person name="Vear F."/>
            <person name="Vautrin S."/>
            <person name="Crespi M."/>
            <person name="Mangin B."/>
            <person name="Burke J.M."/>
            <person name="Salse J."/>
            <person name="Munos S."/>
            <person name="Vincourt P."/>
            <person name="Rieseberg L.H."/>
            <person name="Langlade N.B."/>
        </authorList>
    </citation>
    <scope>NUCLEOTIDE SEQUENCE</scope>
    <source>
        <tissue evidence="2">Leaves</tissue>
    </source>
</reference>
<dbReference type="Pfam" id="PF01397">
    <property type="entry name" value="Terpene_synth"/>
    <property type="match status" value="1"/>
</dbReference>
<dbReference type="AlphaFoldDB" id="A0A9K3P0I5"/>
<protein>
    <submittedName>
        <fullName evidence="2">Lyase</fullName>
        <ecNumber evidence="2">4.2.3.-</ecNumber>
    </submittedName>
</protein>
<dbReference type="Gramene" id="mRNA:HanXRQr2_Chr02g0077801">
    <property type="protein sequence ID" value="mRNA:HanXRQr2_Chr02g0077801"/>
    <property type="gene ID" value="HanXRQr2_Chr02g0077801"/>
</dbReference>
<dbReference type="SUPFAM" id="SSF48239">
    <property type="entry name" value="Terpenoid cyclases/Protein prenyltransferases"/>
    <property type="match status" value="1"/>
</dbReference>
<sequence>MDLNLKSLGFLLLRQHGYHIPQDIQGNIDENGTLKGHLYEDIIGVLNLYEASYHSVEDESILDGATIFTEKYLKESMKTVAAKILCL</sequence>
<evidence type="ECO:0000259" key="1">
    <source>
        <dbReference type="Pfam" id="PF01397"/>
    </source>
</evidence>
<reference evidence="2" key="2">
    <citation type="submission" date="2020-06" db="EMBL/GenBank/DDBJ databases">
        <title>Helianthus annuus Genome sequencing and assembly Release 2.</title>
        <authorList>
            <person name="Gouzy J."/>
            <person name="Langlade N."/>
            <person name="Munos S."/>
        </authorList>
    </citation>
    <scope>NUCLEOTIDE SEQUENCE</scope>
    <source>
        <tissue evidence="2">Leaves</tissue>
    </source>
</reference>
<dbReference type="Proteomes" id="UP000215914">
    <property type="component" value="Unassembled WGS sequence"/>
</dbReference>
<gene>
    <name evidence="2" type="ORF">HanXRQr2_Chr02g0077801</name>
</gene>
<feature type="domain" description="Terpene synthase N-terminal" evidence="1">
    <location>
        <begin position="2"/>
        <end position="79"/>
    </location>
</feature>
<dbReference type="InterPro" id="IPR001906">
    <property type="entry name" value="Terpene_synth_N"/>
</dbReference>
<proteinExistence type="predicted"/>
<organism evidence="2 3">
    <name type="scientific">Helianthus annuus</name>
    <name type="common">Common sunflower</name>
    <dbReference type="NCBI Taxonomy" id="4232"/>
    <lineage>
        <taxon>Eukaryota</taxon>
        <taxon>Viridiplantae</taxon>
        <taxon>Streptophyta</taxon>
        <taxon>Embryophyta</taxon>
        <taxon>Tracheophyta</taxon>
        <taxon>Spermatophyta</taxon>
        <taxon>Magnoliopsida</taxon>
        <taxon>eudicotyledons</taxon>
        <taxon>Gunneridae</taxon>
        <taxon>Pentapetalae</taxon>
        <taxon>asterids</taxon>
        <taxon>campanulids</taxon>
        <taxon>Asterales</taxon>
        <taxon>Asteraceae</taxon>
        <taxon>Asteroideae</taxon>
        <taxon>Heliantheae alliance</taxon>
        <taxon>Heliantheae</taxon>
        <taxon>Helianthus</taxon>
    </lineage>
</organism>